<gene>
    <name evidence="1" type="ORF">DSM25559_4930</name>
</gene>
<dbReference type="Proteomes" id="UP000187891">
    <property type="component" value="Unassembled WGS sequence"/>
</dbReference>
<reference evidence="2" key="1">
    <citation type="submission" date="2016-10" db="EMBL/GenBank/DDBJ databases">
        <authorList>
            <person name="Wibberg D."/>
        </authorList>
    </citation>
    <scope>NUCLEOTIDE SEQUENCE [LARGE SCALE GENOMIC DNA]</scope>
</reference>
<proteinExistence type="predicted"/>
<sequence length="108" mass="12078">MRSKIHPEYRQKQASATDTPHNHALCIIDVAGVDAEVRAFIRGVSTRAMRALTLRARVRIEPVKPFSVEVKVPIVAIVMSFRWFRAALFPTSMPVAKTGDDRTAPHRG</sequence>
<evidence type="ECO:0000313" key="1">
    <source>
        <dbReference type="EMBL" id="SCX35371.1"/>
    </source>
</evidence>
<organism evidence="1 2">
    <name type="scientific">Agrobacterium rosae</name>
    <dbReference type="NCBI Taxonomy" id="1972867"/>
    <lineage>
        <taxon>Bacteria</taxon>
        <taxon>Pseudomonadati</taxon>
        <taxon>Pseudomonadota</taxon>
        <taxon>Alphaproteobacteria</taxon>
        <taxon>Hyphomicrobiales</taxon>
        <taxon>Rhizobiaceae</taxon>
        <taxon>Rhizobium/Agrobacterium group</taxon>
        <taxon>Agrobacterium</taxon>
    </lineage>
</organism>
<dbReference type="STRING" id="1907666.DSM25559_4930"/>
<dbReference type="AlphaFoldDB" id="A0A1R3U5J4"/>
<accession>A0A1R3U5J4</accession>
<dbReference type="EMBL" id="FMUE01000020">
    <property type="protein sequence ID" value="SCX35371.1"/>
    <property type="molecule type" value="Genomic_DNA"/>
</dbReference>
<protein>
    <submittedName>
        <fullName evidence="1">Uncharacterized protein</fullName>
    </submittedName>
</protein>
<name>A0A1R3U5J4_9HYPH</name>
<evidence type="ECO:0000313" key="2">
    <source>
        <dbReference type="Proteomes" id="UP000187891"/>
    </source>
</evidence>